<sequence>MRYVLGTTSIFMLSLGASLDPALAKSKRETAALLEAKVMLSDAISVAQKEIAGAKPVDADLVTTKDGKVIYSIELVKNDAHNLHKVSVDMQNGSVIEVTQKNVAAKDLKRVKAVDQAKVTMVEAIALADKRFPGGIIAAAEAKPRGGQVVYVVDIEQNGLHVVHVDPDSGRVLSAARKLDD</sequence>
<dbReference type="Pfam" id="PF03413">
    <property type="entry name" value="PepSY"/>
    <property type="match status" value="2"/>
</dbReference>
<evidence type="ECO:0000259" key="1">
    <source>
        <dbReference type="Pfam" id="PF03413"/>
    </source>
</evidence>
<proteinExistence type="predicted"/>
<evidence type="ECO:0000313" key="2">
    <source>
        <dbReference type="EMBL" id="KRR29393.1"/>
    </source>
</evidence>
<dbReference type="Gene3D" id="3.10.450.40">
    <property type="match status" value="2"/>
</dbReference>
<comment type="caution">
    <text evidence="2">The sequence shown here is derived from an EMBL/GenBank/DDBJ whole genome shotgun (WGS) entry which is preliminary data.</text>
</comment>
<protein>
    <recommendedName>
        <fullName evidence="1">PepSY domain-containing protein</fullName>
    </recommendedName>
</protein>
<gene>
    <name evidence="2" type="ORF">CQ13_38720</name>
</gene>
<dbReference type="Proteomes" id="UP000052023">
    <property type="component" value="Unassembled WGS sequence"/>
</dbReference>
<name>A0A0R3NB86_9BRAD</name>
<reference evidence="2 3" key="1">
    <citation type="submission" date="2014-03" db="EMBL/GenBank/DDBJ databases">
        <title>Bradyrhizobium valentinum sp. nov., isolated from effective nodules of Lupinus mariae-josephae, a lupine endemic of basic-lime soils in Eastern Spain.</title>
        <authorList>
            <person name="Duran D."/>
            <person name="Rey L."/>
            <person name="Navarro A."/>
            <person name="Busquets A."/>
            <person name="Imperial J."/>
            <person name="Ruiz-Argueso T."/>
        </authorList>
    </citation>
    <scope>NUCLEOTIDE SEQUENCE [LARGE SCALE GENOMIC DNA]</scope>
    <source>
        <strain evidence="2 3">Ro19</strain>
    </source>
</reference>
<dbReference type="InterPro" id="IPR025711">
    <property type="entry name" value="PepSY"/>
</dbReference>
<feature type="domain" description="PepSY" evidence="1">
    <location>
        <begin position="118"/>
        <end position="174"/>
    </location>
</feature>
<dbReference type="EMBL" id="LLYA01000032">
    <property type="protein sequence ID" value="KRR29393.1"/>
    <property type="molecule type" value="Genomic_DNA"/>
</dbReference>
<organism evidence="2 3">
    <name type="scientific">Bradyrhizobium retamae</name>
    <dbReference type="NCBI Taxonomy" id="1300035"/>
    <lineage>
        <taxon>Bacteria</taxon>
        <taxon>Pseudomonadati</taxon>
        <taxon>Pseudomonadota</taxon>
        <taxon>Alphaproteobacteria</taxon>
        <taxon>Hyphomicrobiales</taxon>
        <taxon>Nitrobacteraceae</taxon>
        <taxon>Bradyrhizobium</taxon>
    </lineage>
</organism>
<evidence type="ECO:0000313" key="3">
    <source>
        <dbReference type="Proteomes" id="UP000052023"/>
    </source>
</evidence>
<feature type="domain" description="PepSY" evidence="1">
    <location>
        <begin position="40"/>
        <end position="98"/>
    </location>
</feature>
<keyword evidence="3" id="KW-1185">Reference proteome</keyword>
<dbReference type="RefSeq" id="WP_057842130.1">
    <property type="nucleotide sequence ID" value="NZ_LLYA01000032.1"/>
</dbReference>
<accession>A0A0R3NB86</accession>
<dbReference type="AlphaFoldDB" id="A0A0R3NB86"/>